<reference evidence="2" key="1">
    <citation type="submission" date="2021-11" db="EMBL/GenBank/DDBJ databases">
        <authorList>
            <person name="Schell T."/>
        </authorList>
    </citation>
    <scope>NUCLEOTIDE SEQUENCE</scope>
    <source>
        <strain evidence="2">M5</strain>
    </source>
</reference>
<dbReference type="Pfam" id="PF12937">
    <property type="entry name" value="F-box-like"/>
    <property type="match status" value="1"/>
</dbReference>
<feature type="domain" description="F-box" evidence="1">
    <location>
        <begin position="21"/>
        <end position="59"/>
    </location>
</feature>
<dbReference type="SUPFAM" id="SSF81383">
    <property type="entry name" value="F-box domain"/>
    <property type="match status" value="1"/>
</dbReference>
<gene>
    <name evidence="2" type="ORF">DGAL_LOCUS16268</name>
</gene>
<proteinExistence type="predicted"/>
<dbReference type="Gene3D" id="2.130.10.10">
    <property type="entry name" value="YVTN repeat-like/Quinoprotein amine dehydrogenase"/>
    <property type="match status" value="1"/>
</dbReference>
<dbReference type="PANTHER" id="PTHR14604">
    <property type="entry name" value="WD40 REPEAT PF20"/>
    <property type="match status" value="1"/>
</dbReference>
<dbReference type="Gene3D" id="1.20.1280.50">
    <property type="match status" value="1"/>
</dbReference>
<sequence length="450" mass="52509">MEIIQDAQLDIIHQLIQRDLIFIVEEIFSFLDFSSLMNCECVSKDWNLAIRNGRSWQKIYNKESKKNPVFHTALLRYGEHEASKRQDENNHLPLRFPFKRLFNLRQKIKKNWALGKYSTTVLKIGKVLVTRHVMDEKRIALALVAGDQLLPIIKVVNRWTLKVECVLTGSFEKDIIYLQLFGDMIFGAYNNGTITAWNITTRQVIQQFHDQTVENRQLVQILFHAAGCLFVSCLQFVSIRGIHHKCMNYDTHITIRRILGPEDMVIDNTLVIPYSQVLQFDSIPNYFVLLFRKFPSEGKLQLRSKVDFQLVREINLEIELPIFSYTNGLLVTIEHGKIYRLWDPETLHIMFSFKADCDEICDEVFFTTYNLIIRCVRGFVTIFDLPIILDEKSDQSICDLFQFPLRNGEKRGLGRIVTQIFNTCVDELQMVTISFSQSTSKLVVRDFTKS</sequence>
<dbReference type="InterPro" id="IPR015943">
    <property type="entry name" value="WD40/YVTN_repeat-like_dom_sf"/>
</dbReference>
<dbReference type="OrthoDB" id="6347796at2759"/>
<keyword evidence="3" id="KW-1185">Reference proteome</keyword>
<dbReference type="InterPro" id="IPR036322">
    <property type="entry name" value="WD40_repeat_dom_sf"/>
</dbReference>
<dbReference type="Proteomes" id="UP000789390">
    <property type="component" value="Unassembled WGS sequence"/>
</dbReference>
<dbReference type="SMART" id="SM00256">
    <property type="entry name" value="FBOX"/>
    <property type="match status" value="1"/>
</dbReference>
<dbReference type="PANTHER" id="PTHR14604:SF4">
    <property type="entry name" value="F-BOX DOMAIN-CONTAINING PROTEIN"/>
    <property type="match status" value="1"/>
</dbReference>
<comment type="caution">
    <text evidence="2">The sequence shown here is derived from an EMBL/GenBank/DDBJ whole genome shotgun (WGS) entry which is preliminary data.</text>
</comment>
<protein>
    <recommendedName>
        <fullName evidence="1">F-box domain-containing protein</fullName>
    </recommendedName>
</protein>
<name>A0A8J2S846_9CRUS</name>
<dbReference type="EMBL" id="CAKKLH010000327">
    <property type="protein sequence ID" value="CAH0112537.1"/>
    <property type="molecule type" value="Genomic_DNA"/>
</dbReference>
<evidence type="ECO:0000313" key="2">
    <source>
        <dbReference type="EMBL" id="CAH0112537.1"/>
    </source>
</evidence>
<accession>A0A8J2S846</accession>
<organism evidence="2 3">
    <name type="scientific">Daphnia galeata</name>
    <dbReference type="NCBI Taxonomy" id="27404"/>
    <lineage>
        <taxon>Eukaryota</taxon>
        <taxon>Metazoa</taxon>
        <taxon>Ecdysozoa</taxon>
        <taxon>Arthropoda</taxon>
        <taxon>Crustacea</taxon>
        <taxon>Branchiopoda</taxon>
        <taxon>Diplostraca</taxon>
        <taxon>Cladocera</taxon>
        <taxon>Anomopoda</taxon>
        <taxon>Daphniidae</taxon>
        <taxon>Daphnia</taxon>
    </lineage>
</organism>
<evidence type="ECO:0000259" key="1">
    <source>
        <dbReference type="SMART" id="SM00256"/>
    </source>
</evidence>
<evidence type="ECO:0000313" key="3">
    <source>
        <dbReference type="Proteomes" id="UP000789390"/>
    </source>
</evidence>
<dbReference type="InterPro" id="IPR050995">
    <property type="entry name" value="WD-F-box_domain-protein"/>
</dbReference>
<dbReference type="InterPro" id="IPR036047">
    <property type="entry name" value="F-box-like_dom_sf"/>
</dbReference>
<dbReference type="InterPro" id="IPR001810">
    <property type="entry name" value="F-box_dom"/>
</dbReference>
<dbReference type="AlphaFoldDB" id="A0A8J2S846"/>
<dbReference type="SUPFAM" id="SSF50978">
    <property type="entry name" value="WD40 repeat-like"/>
    <property type="match status" value="1"/>
</dbReference>